<dbReference type="AlphaFoldDB" id="A0A6A6J9H0"/>
<evidence type="ECO:0000256" key="1">
    <source>
        <dbReference type="SAM" id="MobiDB-lite"/>
    </source>
</evidence>
<evidence type="ECO:0000313" key="3">
    <source>
        <dbReference type="Proteomes" id="UP000800097"/>
    </source>
</evidence>
<dbReference type="GeneID" id="54547240"/>
<dbReference type="RefSeq" id="XP_033649418.1">
    <property type="nucleotide sequence ID" value="XM_033794065.1"/>
</dbReference>
<protein>
    <submittedName>
        <fullName evidence="2">Uncharacterized protein</fullName>
    </submittedName>
</protein>
<dbReference type="Proteomes" id="UP000800097">
    <property type="component" value="Unassembled WGS sequence"/>
</dbReference>
<feature type="compositionally biased region" description="Polar residues" evidence="1">
    <location>
        <begin position="464"/>
        <end position="477"/>
    </location>
</feature>
<sequence>MPLSRSDTGSSTGEINQGPVPMPAGVYTLPIHGNCPRCHHYHAAVSISVRVSSDPRRVSHVYCERCREKWLAFGGTGSTRMSLLSTRTMEPDIVERRFRYAIVDMVRSVTSLASSTALSRVPEVPSRGPSRRHSGNFSDVDGVEVQSPAIPHGRPSPQHQHPHQNRLLPQDGSRTTWLNIGNRTRLQAYLSFQRIKKKVNGQLEKLRNYDTKQLLLWRKHRHEVSAFEAETTQIKTPALESSGPPRVELSLLEPLHVEEIPPTSGPRSTDGPPPASSGPTSSLEQVPLDRVEQEMLRSMTKEQRIGWIRGQLTEFKYRHASNIARRRTSSSLNPSVTDSDDIEILPPAPSPPLFPRQLSYRRYSDDVLLTGSHLMGFEAGELFYESRRFSIGSTTRLSQAVTAVSSDGPGASSELGYSEAPPRRHSGAYPSPSTRSRRSLLRYSLGVDHLNARASMESTAAGAVQSSSTPQSNGIQTSEHRRSSSFQSPLL</sequence>
<proteinExistence type="predicted"/>
<feature type="region of interest" description="Disordered" evidence="1">
    <location>
        <begin position="258"/>
        <end position="287"/>
    </location>
</feature>
<feature type="region of interest" description="Disordered" evidence="1">
    <location>
        <begin position="117"/>
        <end position="175"/>
    </location>
</feature>
<organism evidence="2 3">
    <name type="scientific">Westerdykella ornata</name>
    <dbReference type="NCBI Taxonomy" id="318751"/>
    <lineage>
        <taxon>Eukaryota</taxon>
        <taxon>Fungi</taxon>
        <taxon>Dikarya</taxon>
        <taxon>Ascomycota</taxon>
        <taxon>Pezizomycotina</taxon>
        <taxon>Dothideomycetes</taxon>
        <taxon>Pleosporomycetidae</taxon>
        <taxon>Pleosporales</taxon>
        <taxon>Sporormiaceae</taxon>
        <taxon>Westerdykella</taxon>
    </lineage>
</organism>
<reference evidence="2" key="1">
    <citation type="journal article" date="2020" name="Stud. Mycol.">
        <title>101 Dothideomycetes genomes: a test case for predicting lifestyles and emergence of pathogens.</title>
        <authorList>
            <person name="Haridas S."/>
            <person name="Albert R."/>
            <person name="Binder M."/>
            <person name="Bloem J."/>
            <person name="Labutti K."/>
            <person name="Salamov A."/>
            <person name="Andreopoulos B."/>
            <person name="Baker S."/>
            <person name="Barry K."/>
            <person name="Bills G."/>
            <person name="Bluhm B."/>
            <person name="Cannon C."/>
            <person name="Castanera R."/>
            <person name="Culley D."/>
            <person name="Daum C."/>
            <person name="Ezra D."/>
            <person name="Gonzalez J."/>
            <person name="Henrissat B."/>
            <person name="Kuo A."/>
            <person name="Liang C."/>
            <person name="Lipzen A."/>
            <person name="Lutzoni F."/>
            <person name="Magnuson J."/>
            <person name="Mondo S."/>
            <person name="Nolan M."/>
            <person name="Ohm R."/>
            <person name="Pangilinan J."/>
            <person name="Park H.-J."/>
            <person name="Ramirez L."/>
            <person name="Alfaro M."/>
            <person name="Sun H."/>
            <person name="Tritt A."/>
            <person name="Yoshinaga Y."/>
            <person name="Zwiers L.-H."/>
            <person name="Turgeon B."/>
            <person name="Goodwin S."/>
            <person name="Spatafora J."/>
            <person name="Crous P."/>
            <person name="Grigoriev I."/>
        </authorList>
    </citation>
    <scope>NUCLEOTIDE SEQUENCE</scope>
    <source>
        <strain evidence="2">CBS 379.55</strain>
    </source>
</reference>
<dbReference type="EMBL" id="ML986531">
    <property type="protein sequence ID" value="KAF2271879.1"/>
    <property type="molecule type" value="Genomic_DNA"/>
</dbReference>
<name>A0A6A6J9H0_WESOR</name>
<feature type="region of interest" description="Disordered" evidence="1">
    <location>
        <begin position="326"/>
        <end position="350"/>
    </location>
</feature>
<accession>A0A6A6J9H0</accession>
<dbReference type="OrthoDB" id="3800794at2759"/>
<keyword evidence="3" id="KW-1185">Reference proteome</keyword>
<gene>
    <name evidence="2" type="ORF">EI97DRAFT_242028</name>
</gene>
<feature type="region of interest" description="Disordered" evidence="1">
    <location>
        <begin position="454"/>
        <end position="491"/>
    </location>
</feature>
<feature type="region of interest" description="Disordered" evidence="1">
    <location>
        <begin position="402"/>
        <end position="436"/>
    </location>
</feature>
<evidence type="ECO:0000313" key="2">
    <source>
        <dbReference type="EMBL" id="KAF2271879.1"/>
    </source>
</evidence>